<organism evidence="1 2">
    <name type="scientific">Microbulbifer agarilyticus</name>
    <dbReference type="NCBI Taxonomy" id="260552"/>
    <lineage>
        <taxon>Bacteria</taxon>
        <taxon>Pseudomonadati</taxon>
        <taxon>Pseudomonadota</taxon>
        <taxon>Gammaproteobacteria</taxon>
        <taxon>Cellvibrionales</taxon>
        <taxon>Microbulbiferaceae</taxon>
        <taxon>Microbulbifer</taxon>
    </lineage>
</organism>
<dbReference type="SUPFAM" id="SSF53448">
    <property type="entry name" value="Nucleotide-diphospho-sugar transferases"/>
    <property type="match status" value="1"/>
</dbReference>
<evidence type="ECO:0000313" key="1">
    <source>
        <dbReference type="EMBL" id="AQQ68201.1"/>
    </source>
</evidence>
<evidence type="ECO:0000313" key="2">
    <source>
        <dbReference type="Proteomes" id="UP000188219"/>
    </source>
</evidence>
<dbReference type="EMBL" id="CP019650">
    <property type="protein sequence ID" value="AQQ68201.1"/>
    <property type="molecule type" value="Genomic_DNA"/>
</dbReference>
<protein>
    <submittedName>
        <fullName evidence="1">Glycosyl transferase</fullName>
    </submittedName>
</protein>
<dbReference type="AlphaFoldDB" id="A0A1Q2M692"/>
<accession>A0A1Q2M692</accession>
<gene>
    <name evidence="1" type="ORF">Mag101_11550</name>
</gene>
<dbReference type="Proteomes" id="UP000188219">
    <property type="component" value="Chromosome"/>
</dbReference>
<dbReference type="GO" id="GO:0016740">
    <property type="term" value="F:transferase activity"/>
    <property type="evidence" value="ECO:0007669"/>
    <property type="project" value="UniProtKB-KW"/>
</dbReference>
<dbReference type="InterPro" id="IPR029044">
    <property type="entry name" value="Nucleotide-diphossugar_trans"/>
</dbReference>
<keyword evidence="1" id="KW-0808">Transferase</keyword>
<name>A0A1Q2M692_9GAMM</name>
<proteinExistence type="predicted"/>
<sequence length="407" mass="46861">MTDFFQNGDITTLHNLSNRSLEDMEADLIRFAKHRPMSLLLPSLYSELEGEALPKILKILAEVPYLSEIVIGLDRADESQYRDALKQFSILPQHVRVLWNDGPRLRQLDAQLQRDGLAPQDAGKGRNVWYCLGYILASGRGEAVALHDCDIVTYDREMLARLFYPVANPQFNYEFCKGYYSRIANGKLNGRVCRLLVTPLIRTLKKIYGHTKYLEYMDSFRYSLAGEFSFRRDVINDLRIPSDWGLEIGVLSEMYRNYSTNRLCQVDIAHAYDHKHQDVSFDDEHCGLSKMSIDIAKSFFRKLATQGTVFSSETFRSIKATYFRIALDFVETYRNDAIINGLNFDIHKEEQTVELFASNLVKAGQAFLENPMETPFIPSWNRITSAEPGFLDQLKQAVEADYEEYNV</sequence>
<dbReference type="KEGG" id="maga:Mag101_11550"/>
<dbReference type="RefSeq" id="WP_077405015.1">
    <property type="nucleotide sequence ID" value="NZ_CP019650.1"/>
</dbReference>
<dbReference type="eggNOG" id="COG1215">
    <property type="taxonomic scope" value="Bacteria"/>
</dbReference>
<keyword evidence="2" id="KW-1185">Reference proteome</keyword>
<dbReference type="OrthoDB" id="9477at2"/>
<dbReference type="STRING" id="260552.Mag101_11550"/>
<reference evidence="1" key="1">
    <citation type="submission" date="2017-02" db="EMBL/GenBank/DDBJ databases">
        <title>Genome of Microbulbifer agarilyticus GP101.</title>
        <authorList>
            <person name="Jung J."/>
            <person name="Bae S.S."/>
            <person name="Baek K."/>
        </authorList>
    </citation>
    <scope>NUCLEOTIDE SEQUENCE [LARGE SCALE GENOMIC DNA]</scope>
    <source>
        <strain evidence="1">GP101</strain>
    </source>
</reference>
<dbReference type="Gene3D" id="3.90.550.10">
    <property type="entry name" value="Spore Coat Polysaccharide Biosynthesis Protein SpsA, Chain A"/>
    <property type="match status" value="1"/>
</dbReference>